<proteinExistence type="predicted"/>
<accession>A0A2M8KRX0</accession>
<sequence>TIGTTQSYSLFGYTSARATVSLNGIGLFKEVKADEKGKFIFENFLAPNSIKEFCLTAIDTENRISTPLCVPAPQKYTSRDALGPYLLPPSIEVSNGQALTGEQITITGKTIPGTDVSIALFHEKSQNVAFVTSVYAEQTTDRKKVSASSDGSYTTKVTSNNQETIRLFAQATFHKQKTPKSNTLSIKLISILMNYFERFLLYLRLLLNPNIILIFEILLVLLLVYTRFRGDQFFHKKKKNALMLVKNRLPTRLNYTQLPPSVFE</sequence>
<dbReference type="EMBL" id="PFED01000153">
    <property type="protein sequence ID" value="PJE62662.1"/>
    <property type="molecule type" value="Genomic_DNA"/>
</dbReference>
<dbReference type="Proteomes" id="UP000229554">
    <property type="component" value="Unassembled WGS sequence"/>
</dbReference>
<protein>
    <submittedName>
        <fullName evidence="2">Uncharacterized protein</fullName>
    </submittedName>
</protein>
<keyword evidence="1" id="KW-0812">Transmembrane</keyword>
<dbReference type="AlphaFoldDB" id="A0A2M8KRX0"/>
<keyword evidence="1" id="KW-1133">Transmembrane helix</keyword>
<name>A0A2M8KRX0_9BACT</name>
<comment type="caution">
    <text evidence="2">The sequence shown here is derived from an EMBL/GenBank/DDBJ whole genome shotgun (WGS) entry which is preliminary data.</text>
</comment>
<evidence type="ECO:0000313" key="3">
    <source>
        <dbReference type="Proteomes" id="UP000229554"/>
    </source>
</evidence>
<keyword evidence="1" id="KW-0472">Membrane</keyword>
<organism evidence="2 3">
    <name type="scientific">Candidatus Roizmanbacteria bacterium CG10_big_fil_rev_8_21_14_0_10_39_6</name>
    <dbReference type="NCBI Taxonomy" id="1974853"/>
    <lineage>
        <taxon>Bacteria</taxon>
        <taxon>Candidatus Roizmaniibacteriota</taxon>
    </lineage>
</organism>
<feature type="non-terminal residue" evidence="2">
    <location>
        <position position="1"/>
    </location>
</feature>
<evidence type="ECO:0000313" key="2">
    <source>
        <dbReference type="EMBL" id="PJE62662.1"/>
    </source>
</evidence>
<gene>
    <name evidence="2" type="ORF">COU88_03820</name>
</gene>
<evidence type="ECO:0000256" key="1">
    <source>
        <dbReference type="SAM" id="Phobius"/>
    </source>
</evidence>
<feature type="transmembrane region" description="Helical" evidence="1">
    <location>
        <begin position="211"/>
        <end position="228"/>
    </location>
</feature>
<reference evidence="3" key="1">
    <citation type="submission" date="2017-09" db="EMBL/GenBank/DDBJ databases">
        <title>Depth-based differentiation of microbial function through sediment-hosted aquifers and enrichment of novel symbionts in the deep terrestrial subsurface.</title>
        <authorList>
            <person name="Probst A.J."/>
            <person name="Ladd B."/>
            <person name="Jarett J.K."/>
            <person name="Geller-Mcgrath D.E."/>
            <person name="Sieber C.M.K."/>
            <person name="Emerson J.B."/>
            <person name="Anantharaman K."/>
            <person name="Thomas B.C."/>
            <person name="Malmstrom R."/>
            <person name="Stieglmeier M."/>
            <person name="Klingl A."/>
            <person name="Woyke T."/>
            <person name="Ryan C.M."/>
            <person name="Banfield J.F."/>
        </authorList>
    </citation>
    <scope>NUCLEOTIDE SEQUENCE [LARGE SCALE GENOMIC DNA]</scope>
</reference>